<comment type="caution">
    <text evidence="2">The sequence shown here is derived from an EMBL/GenBank/DDBJ whole genome shotgun (WGS) entry which is preliminary data.</text>
</comment>
<evidence type="ECO:0000256" key="1">
    <source>
        <dbReference type="SAM" id="SignalP"/>
    </source>
</evidence>
<dbReference type="RefSeq" id="WP_111198574.1">
    <property type="nucleotide sequence ID" value="NZ_QKVK01000004.1"/>
</dbReference>
<dbReference type="InterPro" id="IPR036866">
    <property type="entry name" value="RibonucZ/Hydroxyglut_hydro"/>
</dbReference>
<protein>
    <submittedName>
        <fullName evidence="2">Zn-dependent hydrolase</fullName>
    </submittedName>
</protein>
<feature type="signal peptide" evidence="1">
    <location>
        <begin position="1"/>
        <end position="21"/>
    </location>
</feature>
<reference evidence="3" key="1">
    <citation type="submission" date="2018-06" db="EMBL/GenBank/DDBJ databases">
        <title>Aestuariibacter litoralis strain KCTC 52945T.</title>
        <authorList>
            <person name="Li X."/>
            <person name="Salam N."/>
            <person name="Li J.-L."/>
            <person name="Chen Y.-M."/>
            <person name="Yang Z.-W."/>
            <person name="Zhang L.-Y."/>
            <person name="Han M.-X."/>
            <person name="Xiao M."/>
            <person name="Li W.-J."/>
        </authorList>
    </citation>
    <scope>NUCLEOTIDE SEQUENCE [LARGE SCALE GENOMIC DNA]</scope>
    <source>
        <strain evidence="3">KCTC 52945</strain>
    </source>
</reference>
<dbReference type="Proteomes" id="UP000248795">
    <property type="component" value="Unassembled WGS sequence"/>
</dbReference>
<name>A0A2W2BU43_9HYPH</name>
<dbReference type="SUPFAM" id="SSF56281">
    <property type="entry name" value="Metallo-hydrolase/oxidoreductase"/>
    <property type="match status" value="1"/>
</dbReference>
<keyword evidence="3" id="KW-1185">Reference proteome</keyword>
<dbReference type="PANTHER" id="PTHR39189:SF1">
    <property type="entry name" value="UPF0173 METAL-DEPENDENT HYDROLASE YTKL"/>
    <property type="match status" value="1"/>
</dbReference>
<proteinExistence type="predicted"/>
<sequence length="263" mass="27926">MRNLLVSFCFGLAAMATPAAAVQSDCLAIASGEPRVVPAAIELAKLGSEEVRLTFLGHSSFIIESPGGTRIVTDYAGYSGGILPDAVTMNRAHSSHFTDMPDPAIKHVLRGWNPEGGPAVHDVEIGDIRVRNVTTDIRGGMAGRVKDGNSIFVFEVAGLCIGHLGHLHHLLGPDYVGLIGRLDVVMVPVDGGYTMGQAEMLEVLKTLKARVVIPMHYFGPATLNRFIGTVSGTYALETSTSPERILSVATLPDSPKLLVLPGY</sequence>
<dbReference type="GO" id="GO:0016787">
    <property type="term" value="F:hydrolase activity"/>
    <property type="evidence" value="ECO:0007669"/>
    <property type="project" value="UniProtKB-KW"/>
</dbReference>
<organism evidence="2 3">
    <name type="scientific">Aestuariivirga litoralis</name>
    <dbReference type="NCBI Taxonomy" id="2650924"/>
    <lineage>
        <taxon>Bacteria</taxon>
        <taxon>Pseudomonadati</taxon>
        <taxon>Pseudomonadota</taxon>
        <taxon>Alphaproteobacteria</taxon>
        <taxon>Hyphomicrobiales</taxon>
        <taxon>Aestuariivirgaceae</taxon>
        <taxon>Aestuariivirga</taxon>
    </lineage>
</organism>
<evidence type="ECO:0000313" key="3">
    <source>
        <dbReference type="Proteomes" id="UP000248795"/>
    </source>
</evidence>
<accession>A0A2W2BU43</accession>
<dbReference type="EMBL" id="QKVK01000004">
    <property type="protein sequence ID" value="PZF76996.1"/>
    <property type="molecule type" value="Genomic_DNA"/>
</dbReference>
<feature type="chain" id="PRO_5016083627" evidence="1">
    <location>
        <begin position="22"/>
        <end position="263"/>
    </location>
</feature>
<keyword evidence="2" id="KW-0378">Hydrolase</keyword>
<dbReference type="AlphaFoldDB" id="A0A2W2BU43"/>
<dbReference type="Pfam" id="PF13483">
    <property type="entry name" value="Lactamase_B_3"/>
    <property type="match status" value="1"/>
</dbReference>
<keyword evidence="1" id="KW-0732">Signal</keyword>
<evidence type="ECO:0000313" key="2">
    <source>
        <dbReference type="EMBL" id="PZF76996.1"/>
    </source>
</evidence>
<dbReference type="Gene3D" id="3.60.15.10">
    <property type="entry name" value="Ribonuclease Z/Hydroxyacylglutathione hydrolase-like"/>
    <property type="match status" value="1"/>
</dbReference>
<gene>
    <name evidence="2" type="ORF">DK847_11160</name>
</gene>
<dbReference type="PANTHER" id="PTHR39189">
    <property type="entry name" value="UPF0173 METAL-DEPENDENT HYDROLASE YTKL"/>
    <property type="match status" value="1"/>
</dbReference>